<dbReference type="Proteomes" id="UP000008065">
    <property type="component" value="Unassembled WGS sequence"/>
</dbReference>
<dbReference type="AlphaFoldDB" id="F8MCB2"/>
<protein>
    <submittedName>
        <fullName evidence="1">Uncharacterized protein</fullName>
    </submittedName>
</protein>
<evidence type="ECO:0000313" key="2">
    <source>
        <dbReference type="Proteomes" id="UP000008065"/>
    </source>
</evidence>
<accession>F8MCB2</accession>
<dbReference type="GeneID" id="20831774"/>
<dbReference type="RefSeq" id="XP_009847701.1">
    <property type="nucleotide sequence ID" value="XM_009849399.1"/>
</dbReference>
<gene>
    <name evidence="1" type="ORF">NEUTE1DRAFT_97583</name>
</gene>
<dbReference type="VEuPathDB" id="FungiDB:NEUTE1DRAFT_97583"/>
<dbReference type="HOGENOM" id="CLU_2455277_0_0_1"/>
<keyword evidence="2" id="KW-1185">Reference proteome</keyword>
<reference evidence="2" key="1">
    <citation type="journal article" date="2011" name="Genetics">
        <title>Massive changes in genome architecture accompany the transition to self-fertility in the filamentous fungus Neurospora tetrasperma.</title>
        <authorList>
            <person name="Ellison C.E."/>
            <person name="Stajich J.E."/>
            <person name="Jacobson D.J."/>
            <person name="Natvig D.O."/>
            <person name="Lapidus A."/>
            <person name="Foster B."/>
            <person name="Aerts A."/>
            <person name="Riley R."/>
            <person name="Lindquist E.A."/>
            <person name="Grigoriev I.V."/>
            <person name="Taylor J.W."/>
        </authorList>
    </citation>
    <scope>NUCLEOTIDE SEQUENCE [LARGE SCALE GENOMIC DNA]</scope>
    <source>
        <strain evidence="2">FGSC 2508 / P0657</strain>
    </source>
</reference>
<dbReference type="KEGG" id="nte:NEUTE1DRAFT97583"/>
<sequence length="90" mass="9923">MIYGCLLHPAIGQPMGRTIQNHRGTCLSCSHGKAERWEPRHPTIRRQRALGAARANCMRMGRFIGFGEVSTAAIAARYDGLGVRLFVDLA</sequence>
<dbReference type="EMBL" id="GL891302">
    <property type="protein sequence ID" value="EGO60413.1"/>
    <property type="molecule type" value="Genomic_DNA"/>
</dbReference>
<name>F8MCB2_NEUT8</name>
<evidence type="ECO:0000313" key="1">
    <source>
        <dbReference type="EMBL" id="EGO60413.1"/>
    </source>
</evidence>
<proteinExistence type="predicted"/>
<organism evidence="1 2">
    <name type="scientific">Neurospora tetrasperma (strain FGSC 2508 / ATCC MYA-4615 / P0657)</name>
    <dbReference type="NCBI Taxonomy" id="510951"/>
    <lineage>
        <taxon>Eukaryota</taxon>
        <taxon>Fungi</taxon>
        <taxon>Dikarya</taxon>
        <taxon>Ascomycota</taxon>
        <taxon>Pezizomycotina</taxon>
        <taxon>Sordariomycetes</taxon>
        <taxon>Sordariomycetidae</taxon>
        <taxon>Sordariales</taxon>
        <taxon>Sordariaceae</taxon>
        <taxon>Neurospora</taxon>
    </lineage>
</organism>